<accession>A0AAE0YRT5</accession>
<feature type="region of interest" description="Disordered" evidence="1">
    <location>
        <begin position="1"/>
        <end position="25"/>
    </location>
</feature>
<sequence>VNDVKGARGSFLSRPLTRDPRQGESLGLTFRSLPCLTPNRKPSRALKEWRNRAAQPYSKHHRIKRRKLTLRYKTRGIERFHVQNLAQQETNSCDKRLAE</sequence>
<reference evidence="2" key="1">
    <citation type="journal article" date="2023" name="G3 (Bethesda)">
        <title>A reference genome for the long-term kleptoplast-retaining sea slug Elysia crispata morphotype clarki.</title>
        <authorList>
            <person name="Eastman K.E."/>
            <person name="Pendleton A.L."/>
            <person name="Shaikh M.A."/>
            <person name="Suttiyut T."/>
            <person name="Ogas R."/>
            <person name="Tomko P."/>
            <person name="Gavelis G."/>
            <person name="Widhalm J.R."/>
            <person name="Wisecaver J.H."/>
        </authorList>
    </citation>
    <scope>NUCLEOTIDE SEQUENCE</scope>
    <source>
        <strain evidence="2">ECLA1</strain>
    </source>
</reference>
<dbReference type="Proteomes" id="UP001283361">
    <property type="component" value="Unassembled WGS sequence"/>
</dbReference>
<evidence type="ECO:0000313" key="3">
    <source>
        <dbReference type="Proteomes" id="UP001283361"/>
    </source>
</evidence>
<feature type="non-terminal residue" evidence="2">
    <location>
        <position position="1"/>
    </location>
</feature>
<dbReference type="EMBL" id="JAWDGP010005570">
    <property type="protein sequence ID" value="KAK3756011.1"/>
    <property type="molecule type" value="Genomic_DNA"/>
</dbReference>
<organism evidence="2 3">
    <name type="scientific">Elysia crispata</name>
    <name type="common">lettuce slug</name>
    <dbReference type="NCBI Taxonomy" id="231223"/>
    <lineage>
        <taxon>Eukaryota</taxon>
        <taxon>Metazoa</taxon>
        <taxon>Spiralia</taxon>
        <taxon>Lophotrochozoa</taxon>
        <taxon>Mollusca</taxon>
        <taxon>Gastropoda</taxon>
        <taxon>Heterobranchia</taxon>
        <taxon>Euthyneura</taxon>
        <taxon>Panpulmonata</taxon>
        <taxon>Sacoglossa</taxon>
        <taxon>Placobranchoidea</taxon>
        <taxon>Plakobranchidae</taxon>
        <taxon>Elysia</taxon>
    </lineage>
</organism>
<protein>
    <submittedName>
        <fullName evidence="2">Uncharacterized protein</fullName>
    </submittedName>
</protein>
<evidence type="ECO:0000313" key="2">
    <source>
        <dbReference type="EMBL" id="KAK3756011.1"/>
    </source>
</evidence>
<comment type="caution">
    <text evidence="2">The sequence shown here is derived from an EMBL/GenBank/DDBJ whole genome shotgun (WGS) entry which is preliminary data.</text>
</comment>
<proteinExistence type="predicted"/>
<name>A0AAE0YRT5_9GAST</name>
<gene>
    <name evidence="2" type="ORF">RRG08_065807</name>
</gene>
<dbReference type="AlphaFoldDB" id="A0AAE0YRT5"/>
<keyword evidence="3" id="KW-1185">Reference proteome</keyword>
<evidence type="ECO:0000256" key="1">
    <source>
        <dbReference type="SAM" id="MobiDB-lite"/>
    </source>
</evidence>